<accession>A0ABS5V2G8</accession>
<comment type="caution">
    <text evidence="2">The sequence shown here is derived from an EMBL/GenBank/DDBJ whole genome shotgun (WGS) entry which is preliminary data.</text>
</comment>
<protein>
    <submittedName>
        <fullName evidence="2">Uncharacterized protein</fullName>
    </submittedName>
</protein>
<reference evidence="2 3" key="1">
    <citation type="submission" date="2021-05" db="EMBL/GenBank/DDBJ databases">
        <title>Shewanella sp. JM162201.</title>
        <authorList>
            <person name="Xu S."/>
            <person name="Li A."/>
        </authorList>
    </citation>
    <scope>NUCLEOTIDE SEQUENCE [LARGE SCALE GENOMIC DNA]</scope>
    <source>
        <strain evidence="2 3">JM162201</strain>
    </source>
</reference>
<evidence type="ECO:0000256" key="1">
    <source>
        <dbReference type="SAM" id="MobiDB-lite"/>
    </source>
</evidence>
<dbReference type="RefSeq" id="WP_214506330.1">
    <property type="nucleotide sequence ID" value="NZ_JAHEPS010000002.1"/>
</dbReference>
<sequence length="66" mass="7614">MSFISLNEYVKTIQGPPHMKKGPDTEKENRHGDKTGQARVKVRNADGTVKDMTERRVKEDEHTVYK</sequence>
<keyword evidence="3" id="KW-1185">Reference proteome</keyword>
<feature type="region of interest" description="Disordered" evidence="1">
    <location>
        <begin position="13"/>
        <end position="36"/>
    </location>
</feature>
<organism evidence="2 3">
    <name type="scientific">Shewanella jiangmenensis</name>
    <dbReference type="NCBI Taxonomy" id="2837387"/>
    <lineage>
        <taxon>Bacteria</taxon>
        <taxon>Pseudomonadati</taxon>
        <taxon>Pseudomonadota</taxon>
        <taxon>Gammaproteobacteria</taxon>
        <taxon>Alteromonadales</taxon>
        <taxon>Shewanellaceae</taxon>
        <taxon>Shewanella</taxon>
    </lineage>
</organism>
<evidence type="ECO:0000313" key="2">
    <source>
        <dbReference type="EMBL" id="MBT1444125.1"/>
    </source>
</evidence>
<dbReference type="EMBL" id="JAHEPS010000002">
    <property type="protein sequence ID" value="MBT1444125.1"/>
    <property type="molecule type" value="Genomic_DNA"/>
</dbReference>
<gene>
    <name evidence="2" type="ORF">KJI95_06250</name>
</gene>
<name>A0ABS5V2G8_9GAMM</name>
<dbReference type="Proteomes" id="UP001195903">
    <property type="component" value="Unassembled WGS sequence"/>
</dbReference>
<feature type="compositionally biased region" description="Basic and acidic residues" evidence="1">
    <location>
        <begin position="21"/>
        <end position="36"/>
    </location>
</feature>
<proteinExistence type="predicted"/>
<evidence type="ECO:0000313" key="3">
    <source>
        <dbReference type="Proteomes" id="UP001195903"/>
    </source>
</evidence>